<dbReference type="InterPro" id="IPR032710">
    <property type="entry name" value="NTF2-like_dom_sf"/>
</dbReference>
<dbReference type="SUPFAM" id="SSF54427">
    <property type="entry name" value="NTF2-like"/>
    <property type="match status" value="1"/>
</dbReference>
<dbReference type="RefSeq" id="WP_082638182.1">
    <property type="nucleotide sequence ID" value="NZ_CP011129.1"/>
</dbReference>
<feature type="signal peptide" evidence="1">
    <location>
        <begin position="1"/>
        <end position="21"/>
    </location>
</feature>
<dbReference type="KEGG" id="laq:GLA29479_233"/>
<evidence type="ECO:0008006" key="4">
    <source>
        <dbReference type="Google" id="ProtNLM"/>
    </source>
</evidence>
<organism evidence="2 3">
    <name type="scientific">Lysobacter antibioticus</name>
    <dbReference type="NCBI Taxonomy" id="84531"/>
    <lineage>
        <taxon>Bacteria</taxon>
        <taxon>Pseudomonadati</taxon>
        <taxon>Pseudomonadota</taxon>
        <taxon>Gammaproteobacteria</taxon>
        <taxon>Lysobacterales</taxon>
        <taxon>Lysobacteraceae</taxon>
        <taxon>Lysobacter</taxon>
    </lineage>
</organism>
<dbReference type="STRING" id="84531.LA76x_2957"/>
<evidence type="ECO:0000313" key="2">
    <source>
        <dbReference type="EMBL" id="ALN81087.1"/>
    </source>
</evidence>
<sequence>MLASALVLLLPWCGAAAQAQAAPSPEANKLVPTASAEDYAAVRKVLDRYIEAGRQGKSELMRTAFLPQATIHGLAPDGSLSGGPIRSLFDYIDSAPAAKQLQAQIVSIEIVGSVAQVRVESDHWNGARYSDLFQLLKVGGEWKILSKIYHTH</sequence>
<feature type="chain" id="PRO_5009798006" description="Lumazine-binding family protein" evidence="1">
    <location>
        <begin position="22"/>
        <end position="152"/>
    </location>
</feature>
<dbReference type="PATRIC" id="fig|84531.7.peg.231"/>
<protein>
    <recommendedName>
        <fullName evidence="4">Lumazine-binding family protein</fullName>
    </recommendedName>
</protein>
<keyword evidence="3" id="KW-1185">Reference proteome</keyword>
<dbReference type="AlphaFoldDB" id="A0A0S2DS03"/>
<proteinExistence type="predicted"/>
<evidence type="ECO:0000313" key="3">
    <source>
        <dbReference type="Proteomes" id="UP000060787"/>
    </source>
</evidence>
<name>A0A0S2DS03_LYSAN</name>
<dbReference type="Pfam" id="PF12893">
    <property type="entry name" value="Lumazine_bd_2"/>
    <property type="match status" value="1"/>
</dbReference>
<dbReference type="Proteomes" id="UP000060787">
    <property type="component" value="Chromosome"/>
</dbReference>
<gene>
    <name evidence="2" type="ORF">LA76x_2957</name>
</gene>
<reference evidence="2 3" key="1">
    <citation type="journal article" date="2015" name="BMC Genomics">
        <title>Comparative genomics and metabolic profiling of the genus Lysobacter.</title>
        <authorList>
            <person name="de Bruijn I."/>
            <person name="Cheng X."/>
            <person name="de Jager V."/>
            <person name="Exposito R.G."/>
            <person name="Watrous J."/>
            <person name="Patel N."/>
            <person name="Postma J."/>
            <person name="Dorrestein P.C."/>
            <person name="Kobayashi D."/>
            <person name="Raaijmakers J.M."/>
        </authorList>
    </citation>
    <scope>NUCLEOTIDE SEQUENCE [LARGE SCALE GENOMIC DNA]</scope>
    <source>
        <strain evidence="2 3">76</strain>
    </source>
</reference>
<dbReference type="Gene3D" id="3.10.450.50">
    <property type="match status" value="1"/>
</dbReference>
<dbReference type="OrthoDB" id="5676998at2"/>
<dbReference type="EMBL" id="CP011129">
    <property type="protein sequence ID" value="ALN81087.1"/>
    <property type="molecule type" value="Genomic_DNA"/>
</dbReference>
<dbReference type="KEGG" id="lab:LA76x_2957"/>
<evidence type="ECO:0000256" key="1">
    <source>
        <dbReference type="SAM" id="SignalP"/>
    </source>
</evidence>
<keyword evidence="1" id="KW-0732">Signal</keyword>
<accession>A0A0S2DS03</accession>
<dbReference type="InterPro" id="IPR039437">
    <property type="entry name" value="FrzH/put_lumazine-bd"/>
</dbReference>